<dbReference type="EMBL" id="JACQWF010000110">
    <property type="protein sequence ID" value="MBI4595190.1"/>
    <property type="molecule type" value="Genomic_DNA"/>
</dbReference>
<evidence type="ECO:0000313" key="1">
    <source>
        <dbReference type="EMBL" id="MBI4595190.1"/>
    </source>
</evidence>
<dbReference type="Proteomes" id="UP000772181">
    <property type="component" value="Unassembled WGS sequence"/>
</dbReference>
<protein>
    <submittedName>
        <fullName evidence="1">Uncharacterized protein</fullName>
    </submittedName>
</protein>
<organism evidence="1 2">
    <name type="scientific">Tectimicrobiota bacterium</name>
    <dbReference type="NCBI Taxonomy" id="2528274"/>
    <lineage>
        <taxon>Bacteria</taxon>
        <taxon>Pseudomonadati</taxon>
        <taxon>Nitrospinota/Tectimicrobiota group</taxon>
        <taxon>Candidatus Tectimicrobiota</taxon>
    </lineage>
</organism>
<comment type="caution">
    <text evidence="1">The sequence shown here is derived from an EMBL/GenBank/DDBJ whole genome shotgun (WGS) entry which is preliminary data.</text>
</comment>
<sequence length="71" mass="7806">MKAKVSKRGLFIPKEMLAGAEEVEIQKKDNQIVISLLPKGDPIFNLGKNPVECGVHDASEHHDIYLYGTGS</sequence>
<reference evidence="1" key="1">
    <citation type="submission" date="2020-07" db="EMBL/GenBank/DDBJ databases">
        <title>Huge and variable diversity of episymbiotic CPR bacteria and DPANN archaea in groundwater ecosystems.</title>
        <authorList>
            <person name="He C.Y."/>
            <person name="Keren R."/>
            <person name="Whittaker M."/>
            <person name="Farag I.F."/>
            <person name="Doudna J."/>
            <person name="Cate J.H.D."/>
            <person name="Banfield J.F."/>
        </authorList>
    </citation>
    <scope>NUCLEOTIDE SEQUENCE</scope>
    <source>
        <strain evidence="1">NC_groundwater_1482_Ag_S-0.65um_47_24</strain>
    </source>
</reference>
<dbReference type="AlphaFoldDB" id="A0A933GMA9"/>
<name>A0A933GMA9_UNCTE</name>
<proteinExistence type="predicted"/>
<gene>
    <name evidence="1" type="ORF">HY730_02300</name>
</gene>
<accession>A0A933GMA9</accession>
<evidence type="ECO:0000313" key="2">
    <source>
        <dbReference type="Proteomes" id="UP000772181"/>
    </source>
</evidence>